<accession>B6JXA0</accession>
<evidence type="ECO:0000256" key="4">
    <source>
        <dbReference type="ARBA" id="ARBA00063730"/>
    </source>
</evidence>
<gene>
    <name evidence="6" type="primary">kti12</name>
    <name evidence="5" type="ORF">SJAG_01024</name>
</gene>
<dbReference type="Pfam" id="PF08433">
    <property type="entry name" value="KTI12"/>
    <property type="match status" value="1"/>
</dbReference>
<keyword evidence="1" id="KW-0547">Nucleotide-binding</keyword>
<comment type="similarity">
    <text evidence="3">Belongs to the KTI12 family.</text>
</comment>
<dbReference type="GO" id="GO:0006357">
    <property type="term" value="P:regulation of transcription by RNA polymerase II"/>
    <property type="evidence" value="ECO:0007669"/>
    <property type="project" value="UniProtKB-ARBA"/>
</dbReference>
<dbReference type="EMBL" id="KE651166">
    <property type="protein sequence ID" value="EEB06001.1"/>
    <property type="molecule type" value="Genomic_DNA"/>
</dbReference>
<evidence type="ECO:0000313" key="7">
    <source>
        <dbReference type="Proteomes" id="UP000001744"/>
    </source>
</evidence>
<dbReference type="FunFam" id="3.40.50.300:FF:000827">
    <property type="entry name" value="KTI12 chromatin-associated homolog"/>
    <property type="match status" value="1"/>
</dbReference>
<evidence type="ECO:0000256" key="2">
    <source>
        <dbReference type="ARBA" id="ARBA00022840"/>
    </source>
</evidence>
<dbReference type="GO" id="GO:0002098">
    <property type="term" value="P:tRNA wobble uridine modification"/>
    <property type="evidence" value="ECO:0000318"/>
    <property type="project" value="GO_Central"/>
</dbReference>
<dbReference type="InterPro" id="IPR013641">
    <property type="entry name" value="KTI12/PSTK"/>
</dbReference>
<evidence type="ECO:0000256" key="3">
    <source>
        <dbReference type="ARBA" id="ARBA00025768"/>
    </source>
</evidence>
<sequence length="283" mass="32503">MPLIIVSGFPSSGKTLRSKQLAEEFQKRIEKNLDGTGSYKVIHIDDESLGIEKETYRDSRKEKTARAALYSAVERSLSKETFVICDSLNYIKGYRYQLFCEAKSMYTPHCVMHVAVPTDLAKTWNDGSENPYPDDVFEGLIFRYEEPNAMVRWDSPLFTVLHDDPTPPFDQMWSVLVLNKNVKPNQATVIKPPAEVDYLHELDKVTQEVTMLVFNNANGDNLSEVPVPNCSKKIEMPNVPVSLPLLQRFRRQFVHLNRQQVYDTTKLKDLFVDFLNGQFETLS</sequence>
<proteinExistence type="inferred from homology"/>
<dbReference type="OrthoDB" id="9972657at2759"/>
<dbReference type="AlphaFoldDB" id="B6JXA0"/>
<dbReference type="HOGENOM" id="CLU_027147_2_0_1"/>
<dbReference type="RefSeq" id="XP_002172294.1">
    <property type="nucleotide sequence ID" value="XM_002172258.2"/>
</dbReference>
<dbReference type="Gene3D" id="3.40.50.300">
    <property type="entry name" value="P-loop containing nucleotide triphosphate hydrolases"/>
    <property type="match status" value="1"/>
</dbReference>
<dbReference type="SUPFAM" id="SSF52540">
    <property type="entry name" value="P-loop containing nucleoside triphosphate hydrolases"/>
    <property type="match status" value="1"/>
</dbReference>
<keyword evidence="7" id="KW-1185">Reference proteome</keyword>
<dbReference type="GeneID" id="7048271"/>
<evidence type="ECO:0000256" key="1">
    <source>
        <dbReference type="ARBA" id="ARBA00022741"/>
    </source>
</evidence>
<organism evidence="5 7">
    <name type="scientific">Schizosaccharomyces japonicus (strain yFS275 / FY16936)</name>
    <name type="common">Fission yeast</name>
    <dbReference type="NCBI Taxonomy" id="402676"/>
    <lineage>
        <taxon>Eukaryota</taxon>
        <taxon>Fungi</taxon>
        <taxon>Dikarya</taxon>
        <taxon>Ascomycota</taxon>
        <taxon>Taphrinomycotina</taxon>
        <taxon>Schizosaccharomycetes</taxon>
        <taxon>Schizosaccharomycetales</taxon>
        <taxon>Schizosaccharomycetaceae</taxon>
        <taxon>Schizosaccharomyces</taxon>
    </lineage>
</organism>
<protein>
    <submittedName>
        <fullName evidence="5">Elongator complex associated protein Kti2</fullName>
    </submittedName>
</protein>
<evidence type="ECO:0000313" key="6">
    <source>
        <dbReference type="JaponicusDB" id="SJAG_01024"/>
    </source>
</evidence>
<dbReference type="InterPro" id="IPR027417">
    <property type="entry name" value="P-loop_NTPase"/>
</dbReference>
<dbReference type="OMA" id="THSRWDK"/>
<dbReference type="eggNOG" id="KOG3062">
    <property type="taxonomic scope" value="Eukaryota"/>
</dbReference>
<keyword evidence="2" id="KW-0067">ATP-binding</keyword>
<evidence type="ECO:0000313" key="5">
    <source>
        <dbReference type="EMBL" id="EEB06001.1"/>
    </source>
</evidence>
<dbReference type="VEuPathDB" id="FungiDB:SJAG_01024"/>
<dbReference type="Proteomes" id="UP000001744">
    <property type="component" value="Unassembled WGS sequence"/>
</dbReference>
<dbReference type="STRING" id="402676.B6JXA0"/>
<reference evidence="5 7" key="1">
    <citation type="journal article" date="2011" name="Science">
        <title>Comparative functional genomics of the fission yeasts.</title>
        <authorList>
            <person name="Rhind N."/>
            <person name="Chen Z."/>
            <person name="Yassour M."/>
            <person name="Thompson D.A."/>
            <person name="Haas B.J."/>
            <person name="Habib N."/>
            <person name="Wapinski I."/>
            <person name="Roy S."/>
            <person name="Lin M.F."/>
            <person name="Heiman D.I."/>
            <person name="Young S.K."/>
            <person name="Furuya K."/>
            <person name="Guo Y."/>
            <person name="Pidoux A."/>
            <person name="Chen H.M."/>
            <person name="Robbertse B."/>
            <person name="Goldberg J.M."/>
            <person name="Aoki K."/>
            <person name="Bayne E.H."/>
            <person name="Berlin A.M."/>
            <person name="Desjardins C.A."/>
            <person name="Dobbs E."/>
            <person name="Dukaj L."/>
            <person name="Fan L."/>
            <person name="FitzGerald M.G."/>
            <person name="French C."/>
            <person name="Gujja S."/>
            <person name="Hansen K."/>
            <person name="Keifenheim D."/>
            <person name="Levin J.Z."/>
            <person name="Mosher R.A."/>
            <person name="Mueller C.A."/>
            <person name="Pfiffner J."/>
            <person name="Priest M."/>
            <person name="Russ C."/>
            <person name="Smialowska A."/>
            <person name="Swoboda P."/>
            <person name="Sykes S.M."/>
            <person name="Vaughn M."/>
            <person name="Vengrova S."/>
            <person name="Yoder R."/>
            <person name="Zeng Q."/>
            <person name="Allshire R."/>
            <person name="Baulcombe D."/>
            <person name="Birren B.W."/>
            <person name="Brown W."/>
            <person name="Ekwall K."/>
            <person name="Kellis M."/>
            <person name="Leatherwood J."/>
            <person name="Levin H."/>
            <person name="Margalit H."/>
            <person name="Martienssen R."/>
            <person name="Nieduszynski C.A."/>
            <person name="Spatafora J.W."/>
            <person name="Friedman N."/>
            <person name="Dalgaard J.Z."/>
            <person name="Baumann P."/>
            <person name="Niki H."/>
            <person name="Regev A."/>
            <person name="Nusbaum C."/>
        </authorList>
    </citation>
    <scope>NUCLEOTIDE SEQUENCE [LARGE SCALE GENOMIC DNA]</scope>
    <source>
        <strain evidence="7">yFS275 / FY16936</strain>
    </source>
</reference>
<comment type="subunit">
    <text evidence="4">Interacts with the elongator complex.</text>
</comment>
<name>B6JXA0_SCHJY</name>
<dbReference type="PANTHER" id="PTHR12435">
    <property type="match status" value="1"/>
</dbReference>
<dbReference type="JaponicusDB" id="SJAG_01024">
    <property type="gene designation" value="kti12"/>
</dbReference>
<dbReference type="GO" id="GO:0005524">
    <property type="term" value="F:ATP binding"/>
    <property type="evidence" value="ECO:0007669"/>
    <property type="project" value="UniProtKB-KW"/>
</dbReference>